<accession>A0A2W1N6P0</accession>
<name>A0A2W1N6P0_PAEXE</name>
<proteinExistence type="predicted"/>
<dbReference type="EMBL" id="NHRJ02000008">
    <property type="protein sequence ID" value="PZE20269.1"/>
    <property type="molecule type" value="Genomic_DNA"/>
</dbReference>
<evidence type="ECO:0000313" key="2">
    <source>
        <dbReference type="Proteomes" id="UP000214746"/>
    </source>
</evidence>
<protein>
    <submittedName>
        <fullName evidence="1">Uncharacterized protein</fullName>
    </submittedName>
</protein>
<dbReference type="Proteomes" id="UP000214746">
    <property type="component" value="Unassembled WGS sequence"/>
</dbReference>
<sequence length="81" mass="9255">MLGLQSLQELAQLCENILVLTDCDTPQSHLRELENSWSSLQNSGKKQRCLFIRYCDTPHYNAVVNESLMEQMVRQLLNSAG</sequence>
<organism evidence="1 2">
    <name type="scientific">Paenibacillus xerothermodurans</name>
    <dbReference type="NCBI Taxonomy" id="1977292"/>
    <lineage>
        <taxon>Bacteria</taxon>
        <taxon>Bacillati</taxon>
        <taxon>Bacillota</taxon>
        <taxon>Bacilli</taxon>
        <taxon>Bacillales</taxon>
        <taxon>Paenibacillaceae</taxon>
        <taxon>Paenibacillus</taxon>
    </lineage>
</organism>
<reference evidence="1" key="1">
    <citation type="submission" date="2018-06" db="EMBL/GenBank/DDBJ databases">
        <title>Paenibacillus xerothermodurans sp. nov. an extremely dry heat resistant spore forming bacterium isolated from the soil of Cape Canaveral, Florida.</title>
        <authorList>
            <person name="Seuylemezian A."/>
            <person name="Kaur N."/>
            <person name="Patil P."/>
            <person name="Patil P."/>
            <person name="Mayilraj S."/>
            <person name="Vaishampayan P."/>
        </authorList>
    </citation>
    <scope>NUCLEOTIDE SEQUENCE [LARGE SCALE GENOMIC DNA]</scope>
    <source>
        <strain evidence="1">ATCC 27380</strain>
    </source>
</reference>
<comment type="caution">
    <text evidence="1">The sequence shown here is derived from an EMBL/GenBank/DDBJ whole genome shotgun (WGS) entry which is preliminary data.</text>
</comment>
<dbReference type="AlphaFoldDB" id="A0A2W1N6P0"/>
<keyword evidence="2" id="KW-1185">Reference proteome</keyword>
<evidence type="ECO:0000313" key="1">
    <source>
        <dbReference type="EMBL" id="PZE20269.1"/>
    </source>
</evidence>
<gene>
    <name evidence="1" type="ORF">CBW46_014055</name>
</gene>